<evidence type="ECO:0000313" key="2">
    <source>
        <dbReference type="EMBL" id="MDG4945408.1"/>
    </source>
</evidence>
<dbReference type="PROSITE" id="PS51257">
    <property type="entry name" value="PROKAR_LIPOPROTEIN"/>
    <property type="match status" value="1"/>
</dbReference>
<evidence type="ECO:0000256" key="1">
    <source>
        <dbReference type="SAM" id="SignalP"/>
    </source>
</evidence>
<keyword evidence="3" id="KW-1185">Reference proteome</keyword>
<dbReference type="RefSeq" id="WP_304420032.1">
    <property type="nucleotide sequence ID" value="NZ_JANCMU010000001.1"/>
</dbReference>
<comment type="caution">
    <text evidence="2">The sequence shown here is derived from an EMBL/GenBank/DDBJ whole genome shotgun (WGS) entry which is preliminary data.</text>
</comment>
<sequence length="157" mass="17843">MKKIGILTLFIALMFSSCSTTKVERETQMSFRGDWTLDQIVSDQGESVVITNLFHHSSVECFEGSSWNFVANNNKGSYILDGAGCPTNENEFKWFMEEDGADTYFMFKRVDEGVKAKDVVSGYKMKVISVDDSQAHLMHEVPFEGGKMSIHYYFSKQ</sequence>
<gene>
    <name evidence="2" type="ORF">NMK71_03195</name>
</gene>
<evidence type="ECO:0000313" key="3">
    <source>
        <dbReference type="Proteomes" id="UP001152599"/>
    </source>
</evidence>
<keyword evidence="1" id="KW-0732">Signal</keyword>
<protein>
    <submittedName>
        <fullName evidence="2">Lipocalin family protein</fullName>
    </submittedName>
</protein>
<dbReference type="EMBL" id="JANCMU010000001">
    <property type="protein sequence ID" value="MDG4945408.1"/>
    <property type="molecule type" value="Genomic_DNA"/>
</dbReference>
<dbReference type="AlphaFoldDB" id="A0A9X4MWK2"/>
<feature type="signal peptide" evidence="1">
    <location>
        <begin position="1"/>
        <end position="22"/>
    </location>
</feature>
<name>A0A9X4MWK2_9FLAO</name>
<accession>A0A9X4MWK2</accession>
<proteinExistence type="predicted"/>
<dbReference type="Proteomes" id="UP001152599">
    <property type="component" value="Unassembled WGS sequence"/>
</dbReference>
<organism evidence="2 3">
    <name type="scientific">Profundicola chukchiensis</name>
    <dbReference type="NCBI Taxonomy" id="2961959"/>
    <lineage>
        <taxon>Bacteria</taxon>
        <taxon>Pseudomonadati</taxon>
        <taxon>Bacteroidota</taxon>
        <taxon>Flavobacteriia</taxon>
        <taxon>Flavobacteriales</taxon>
        <taxon>Weeksellaceae</taxon>
        <taxon>Profundicola</taxon>
    </lineage>
</organism>
<feature type="chain" id="PRO_5040996582" evidence="1">
    <location>
        <begin position="23"/>
        <end position="157"/>
    </location>
</feature>
<reference evidence="2" key="1">
    <citation type="submission" date="2022-07" db="EMBL/GenBank/DDBJ databases">
        <title>Description and genome-wide analysis of Profundicola chukchiensis gen. nov., sp. nov., marine bacteria isolated from bottom sediments of the Chukchi Sea.</title>
        <authorList>
            <person name="Romanenko L."/>
            <person name="Otstavnykh N."/>
            <person name="Kurilenko V."/>
            <person name="Eremeev V."/>
            <person name="Velansky P."/>
            <person name="Mikhailov V."/>
            <person name="Isaeva M."/>
        </authorList>
    </citation>
    <scope>NUCLEOTIDE SEQUENCE</scope>
    <source>
        <strain evidence="2">KMM 9713</strain>
    </source>
</reference>